<evidence type="ECO:0000313" key="2">
    <source>
        <dbReference type="EMBL" id="PTQ61983.1"/>
    </source>
</evidence>
<keyword evidence="1" id="KW-1133">Transmembrane helix</keyword>
<dbReference type="EMBL" id="QAOG01000001">
    <property type="protein sequence ID" value="PTQ61983.1"/>
    <property type="molecule type" value="Genomic_DNA"/>
</dbReference>
<evidence type="ECO:0000256" key="1">
    <source>
        <dbReference type="SAM" id="Phobius"/>
    </source>
</evidence>
<sequence>MGLFSRFSPIVAYRDLRLFLSQRQPYEFFFLAAALCVTTFLIYAFMKDSYVEQEYRPKIIYVEQWPADRTDAQIIAQQKIDAPIKAKALTEQKAREDAQRASFKRLDDKLKAMGI</sequence>
<dbReference type="Proteomes" id="UP000244189">
    <property type="component" value="Unassembled WGS sequence"/>
</dbReference>
<keyword evidence="3" id="KW-1185">Reference proteome</keyword>
<gene>
    <name evidence="2" type="ORF">C8J26_0254</name>
</gene>
<proteinExistence type="predicted"/>
<comment type="caution">
    <text evidence="2">The sequence shown here is derived from an EMBL/GenBank/DDBJ whole genome shotgun (WGS) entry which is preliminary data.</text>
</comment>
<organism evidence="2 3">
    <name type="scientific">Sphingomonas aurantiaca</name>
    <dbReference type="NCBI Taxonomy" id="185949"/>
    <lineage>
        <taxon>Bacteria</taxon>
        <taxon>Pseudomonadati</taxon>
        <taxon>Pseudomonadota</taxon>
        <taxon>Alphaproteobacteria</taxon>
        <taxon>Sphingomonadales</taxon>
        <taxon>Sphingomonadaceae</taxon>
        <taxon>Sphingomonas</taxon>
    </lineage>
</organism>
<feature type="transmembrane region" description="Helical" evidence="1">
    <location>
        <begin position="28"/>
        <end position="46"/>
    </location>
</feature>
<dbReference type="RefSeq" id="WP_107956413.1">
    <property type="nucleotide sequence ID" value="NZ_QAOG01000001.1"/>
</dbReference>
<accession>A0A2T5GRN3</accession>
<reference evidence="2 3" key="1">
    <citation type="submission" date="2018-04" db="EMBL/GenBank/DDBJ databases">
        <title>Genomic Encyclopedia of Type Strains, Phase III (KMG-III): the genomes of soil and plant-associated and newly described type strains.</title>
        <authorList>
            <person name="Whitman W."/>
        </authorList>
    </citation>
    <scope>NUCLEOTIDE SEQUENCE [LARGE SCALE GENOMIC DNA]</scope>
    <source>
        <strain evidence="2 3">MA101b</strain>
    </source>
</reference>
<evidence type="ECO:0000313" key="3">
    <source>
        <dbReference type="Proteomes" id="UP000244189"/>
    </source>
</evidence>
<dbReference type="AlphaFoldDB" id="A0A2T5GRN3"/>
<keyword evidence="1" id="KW-0472">Membrane</keyword>
<keyword evidence="1" id="KW-0812">Transmembrane</keyword>
<name>A0A2T5GRN3_9SPHN</name>
<protein>
    <submittedName>
        <fullName evidence="2">Uncharacterized protein</fullName>
    </submittedName>
</protein>